<dbReference type="OrthoDB" id="4159154at2759"/>
<dbReference type="Proteomes" id="UP000326757">
    <property type="component" value="Unassembled WGS sequence"/>
</dbReference>
<comment type="caution">
    <text evidence="3">The sequence shown here is derived from an EMBL/GenBank/DDBJ whole genome shotgun (WGS) entry which is preliminary data.</text>
</comment>
<keyword evidence="2" id="KW-0812">Transmembrane</keyword>
<evidence type="ECO:0000256" key="2">
    <source>
        <dbReference type="SAM" id="Phobius"/>
    </source>
</evidence>
<dbReference type="EMBL" id="VIGI01000005">
    <property type="protein sequence ID" value="KAB8300156.1"/>
    <property type="molecule type" value="Genomic_DNA"/>
</dbReference>
<evidence type="ECO:0000313" key="4">
    <source>
        <dbReference type="Proteomes" id="UP000326757"/>
    </source>
</evidence>
<accession>A0A5N6KAD5</accession>
<sequence length="351" mass="38310">MRIKTANLGQNFVQFAPVNSNTANTANIIDISALDTRSTIPEPIAKRDESSNFITSLIRDAFKTFKGIALKIEAGNSDGLNEAENAFISNVTNTMGVADFYSLHVMKICSGTITADEKWVIDGCSNYSTALNGLTKLTAYTPSTFRVVNTTMTIPILGLATTAMPFTAGILNIGTTAILALYGLALIGSGGTMILSAIYMFKQSAKIVYLALFFSFLASNFTMTVTLNLTAVISMIGQMVSLVGPALGVESSPGTAFLASSWVANLFALLFNQYWMVVWLVEIRAYGFRRRIRTDEEIGNWSEAMTELKRDWKKPEPEELSETPSNEDLIGVERVDETTGEPTKDQSYRLG</sequence>
<proteinExistence type="predicted"/>
<feature type="transmembrane region" description="Helical" evidence="2">
    <location>
        <begin position="154"/>
        <end position="173"/>
    </location>
</feature>
<reference evidence="3 4" key="1">
    <citation type="submission" date="2019-06" db="EMBL/GenBank/DDBJ databases">
        <title>Genome Sequence of the Brown Rot Fungal Pathogen Monilinia laxa.</title>
        <authorList>
            <person name="De Miccolis Angelini R.M."/>
            <person name="Landi L."/>
            <person name="Abate D."/>
            <person name="Pollastro S."/>
            <person name="Romanazzi G."/>
            <person name="Faretra F."/>
        </authorList>
    </citation>
    <scope>NUCLEOTIDE SEQUENCE [LARGE SCALE GENOMIC DNA]</scope>
    <source>
        <strain evidence="3 4">Mlax316</strain>
    </source>
</reference>
<keyword evidence="2" id="KW-0472">Membrane</keyword>
<evidence type="ECO:0008006" key="5">
    <source>
        <dbReference type="Google" id="ProtNLM"/>
    </source>
</evidence>
<keyword evidence="4" id="KW-1185">Reference proteome</keyword>
<organism evidence="3 4">
    <name type="scientific">Monilinia laxa</name>
    <name type="common">Brown rot fungus</name>
    <name type="synonym">Sclerotinia laxa</name>
    <dbReference type="NCBI Taxonomy" id="61186"/>
    <lineage>
        <taxon>Eukaryota</taxon>
        <taxon>Fungi</taxon>
        <taxon>Dikarya</taxon>
        <taxon>Ascomycota</taxon>
        <taxon>Pezizomycotina</taxon>
        <taxon>Leotiomycetes</taxon>
        <taxon>Helotiales</taxon>
        <taxon>Sclerotiniaceae</taxon>
        <taxon>Monilinia</taxon>
    </lineage>
</organism>
<protein>
    <recommendedName>
        <fullName evidence="5">Sur7 protein</fullName>
    </recommendedName>
</protein>
<feature type="transmembrane region" description="Helical" evidence="2">
    <location>
        <begin position="256"/>
        <end position="281"/>
    </location>
</feature>
<keyword evidence="2" id="KW-1133">Transmembrane helix</keyword>
<feature type="transmembrane region" description="Helical" evidence="2">
    <location>
        <begin position="179"/>
        <end position="201"/>
    </location>
</feature>
<evidence type="ECO:0000313" key="3">
    <source>
        <dbReference type="EMBL" id="KAB8300156.1"/>
    </source>
</evidence>
<dbReference type="AlphaFoldDB" id="A0A5N6KAD5"/>
<feature type="compositionally biased region" description="Basic and acidic residues" evidence="1">
    <location>
        <begin position="331"/>
        <end position="351"/>
    </location>
</feature>
<feature type="region of interest" description="Disordered" evidence="1">
    <location>
        <begin position="309"/>
        <end position="351"/>
    </location>
</feature>
<evidence type="ECO:0000256" key="1">
    <source>
        <dbReference type="SAM" id="MobiDB-lite"/>
    </source>
</evidence>
<feature type="transmembrane region" description="Helical" evidence="2">
    <location>
        <begin position="208"/>
        <end position="236"/>
    </location>
</feature>
<gene>
    <name evidence="3" type="ORF">EYC80_000383</name>
</gene>
<name>A0A5N6KAD5_MONLA</name>